<dbReference type="InterPro" id="IPR044666">
    <property type="entry name" value="Cyclophilin_A-like"/>
</dbReference>
<accession>A0A8J6H4Z8</accession>
<feature type="domain" description="PPIase cyclophilin-type" evidence="7">
    <location>
        <begin position="109"/>
        <end position="264"/>
    </location>
</feature>
<reference evidence="8" key="1">
    <citation type="journal article" date="2020" name="J Insects Food Feed">
        <title>The yellow mealworm (Tenebrio molitor) genome: a resource for the emerging insects as food and feed industry.</title>
        <authorList>
            <person name="Eriksson T."/>
            <person name="Andere A."/>
            <person name="Kelstrup H."/>
            <person name="Emery V."/>
            <person name="Picard C."/>
        </authorList>
    </citation>
    <scope>NUCLEOTIDE SEQUENCE</scope>
    <source>
        <strain evidence="8">Stoneville</strain>
        <tissue evidence="8">Whole head</tissue>
    </source>
</reference>
<keyword evidence="10" id="KW-1185">Reference proteome</keyword>
<keyword evidence="2" id="KW-0853">WD repeat</keyword>
<dbReference type="PANTHER" id="PTHR45625:SF4">
    <property type="entry name" value="PEPTIDYLPROLYL ISOMERASE DOMAIN AND WD REPEAT-CONTAINING PROTEIN 1"/>
    <property type="match status" value="1"/>
</dbReference>
<dbReference type="Pfam" id="PF00160">
    <property type="entry name" value="Pro_isomerase"/>
    <property type="match status" value="1"/>
</dbReference>
<dbReference type="PRINTS" id="PR00153">
    <property type="entry name" value="CSAPPISMRASE"/>
</dbReference>
<proteinExistence type="inferred from homology"/>
<dbReference type="InterPro" id="IPR002130">
    <property type="entry name" value="Cyclophilin-type_PPIase_dom"/>
</dbReference>
<dbReference type="GO" id="GO:0003755">
    <property type="term" value="F:peptidyl-prolyl cis-trans isomerase activity"/>
    <property type="evidence" value="ECO:0007669"/>
    <property type="project" value="UniProtKB-UniRule"/>
</dbReference>
<dbReference type="SUPFAM" id="SSF50891">
    <property type="entry name" value="Cyclophilin-like"/>
    <property type="match status" value="1"/>
</dbReference>
<evidence type="ECO:0000256" key="3">
    <source>
        <dbReference type="ARBA" id="ARBA00022737"/>
    </source>
</evidence>
<evidence type="ECO:0000256" key="2">
    <source>
        <dbReference type="ARBA" id="ARBA00022574"/>
    </source>
</evidence>
<evidence type="ECO:0000256" key="1">
    <source>
        <dbReference type="ARBA" id="ARBA00000971"/>
    </source>
</evidence>
<comment type="catalytic activity">
    <reaction evidence="1 6">
        <text>[protein]-peptidylproline (omega=180) = [protein]-peptidylproline (omega=0)</text>
        <dbReference type="Rhea" id="RHEA:16237"/>
        <dbReference type="Rhea" id="RHEA-COMP:10747"/>
        <dbReference type="Rhea" id="RHEA-COMP:10748"/>
        <dbReference type="ChEBI" id="CHEBI:83833"/>
        <dbReference type="ChEBI" id="CHEBI:83834"/>
        <dbReference type="EC" id="5.2.1.8"/>
    </reaction>
</comment>
<dbReference type="GO" id="GO:0005634">
    <property type="term" value="C:nucleus"/>
    <property type="evidence" value="ECO:0007669"/>
    <property type="project" value="UniProtKB-ARBA"/>
</dbReference>
<evidence type="ECO:0000259" key="7">
    <source>
        <dbReference type="PROSITE" id="PS50072"/>
    </source>
</evidence>
<evidence type="ECO:0000313" key="9">
    <source>
        <dbReference type="EMBL" id="KAH0807995.1"/>
    </source>
</evidence>
<comment type="caution">
    <text evidence="8">The sequence shown here is derived from an EMBL/GenBank/DDBJ whole genome shotgun (WGS) entry which is preliminary data.</text>
</comment>
<reference evidence="8" key="2">
    <citation type="submission" date="2021-08" db="EMBL/GenBank/DDBJ databases">
        <authorList>
            <person name="Eriksson T."/>
        </authorList>
    </citation>
    <scope>NUCLEOTIDE SEQUENCE</scope>
    <source>
        <strain evidence="8">Stoneville</strain>
        <tissue evidence="8">Whole head</tissue>
    </source>
</reference>
<evidence type="ECO:0000313" key="8">
    <source>
        <dbReference type="EMBL" id="KAH0807987.1"/>
    </source>
</evidence>
<organism evidence="8 10">
    <name type="scientific">Tenebrio molitor</name>
    <name type="common">Yellow mealworm beetle</name>
    <dbReference type="NCBI Taxonomy" id="7067"/>
    <lineage>
        <taxon>Eukaryota</taxon>
        <taxon>Metazoa</taxon>
        <taxon>Ecdysozoa</taxon>
        <taxon>Arthropoda</taxon>
        <taxon>Hexapoda</taxon>
        <taxon>Insecta</taxon>
        <taxon>Pterygota</taxon>
        <taxon>Neoptera</taxon>
        <taxon>Endopterygota</taxon>
        <taxon>Coleoptera</taxon>
        <taxon>Polyphaga</taxon>
        <taxon>Cucujiformia</taxon>
        <taxon>Tenebrionidae</taxon>
        <taxon>Tenebrio</taxon>
    </lineage>
</organism>
<dbReference type="EMBL" id="JABDTM020029442">
    <property type="protein sequence ID" value="KAH0807995.1"/>
    <property type="molecule type" value="Genomic_DNA"/>
</dbReference>
<comment type="function">
    <text evidence="6">PPIases accelerate the folding of proteins. It catalyzes the cis-trans isomerization of proline imidic peptide bonds in oligopeptides.</text>
</comment>
<evidence type="ECO:0000313" key="10">
    <source>
        <dbReference type="Proteomes" id="UP000719412"/>
    </source>
</evidence>
<keyword evidence="5 6" id="KW-0413">Isomerase</keyword>
<dbReference type="FunFam" id="2.40.100.10:FF:000003">
    <property type="entry name" value="Peptidylprolyl isomerase domain and WD repeat-containing 1"/>
    <property type="match status" value="1"/>
</dbReference>
<protein>
    <recommendedName>
        <fullName evidence="6">Peptidyl-prolyl cis-trans isomerase</fullName>
        <shortName evidence="6">PPIase</shortName>
        <ecNumber evidence="6">5.2.1.8</ecNumber>
    </recommendedName>
</protein>
<dbReference type="CDD" id="cd01927">
    <property type="entry name" value="cyclophilin_WD40"/>
    <property type="match status" value="1"/>
</dbReference>
<keyword evidence="4 6" id="KW-0697">Rotamase</keyword>
<dbReference type="EMBL" id="JABDTM020029444">
    <property type="protein sequence ID" value="KAH0807987.1"/>
    <property type="molecule type" value="Genomic_DNA"/>
</dbReference>
<dbReference type="InterPro" id="IPR029000">
    <property type="entry name" value="Cyclophilin-like_dom_sf"/>
</dbReference>
<gene>
    <name evidence="9" type="ORF">GEV33_014790</name>
    <name evidence="8" type="ORF">GEV33_014810</name>
</gene>
<dbReference type="AlphaFoldDB" id="A0A8J6H4Z8"/>
<dbReference type="PANTHER" id="PTHR45625">
    <property type="entry name" value="PEPTIDYL-PROLYL CIS-TRANS ISOMERASE-RELATED"/>
    <property type="match status" value="1"/>
</dbReference>
<keyword evidence="3" id="KW-0677">Repeat</keyword>
<dbReference type="EC" id="5.2.1.8" evidence="6"/>
<dbReference type="Gene3D" id="2.40.100.10">
    <property type="entry name" value="Cyclophilin-like"/>
    <property type="match status" value="1"/>
</dbReference>
<evidence type="ECO:0000256" key="4">
    <source>
        <dbReference type="ARBA" id="ARBA00023110"/>
    </source>
</evidence>
<evidence type="ECO:0000256" key="5">
    <source>
        <dbReference type="ARBA" id="ARBA00023235"/>
    </source>
</evidence>
<comment type="similarity">
    <text evidence="6">Belongs to the cyclophilin-type PPIase family.</text>
</comment>
<name>A0A8J6H4Z8_TENMO</name>
<sequence>MLVFLKYLLEDFFLHLDFENHTFVCHFCSAKKGKAAVTLEIEASNNPTLEAIQPDPTLICTAYKKSRFYLFSRREPDDLQGDQDRDVFNEKPSKEDTFAATDNPAVQRLYENAILHTVFGDIHMKLFIKDTPKTVENFCVHAKNGYYNGHIFHRVIKGFMVQTGDPTGNGTGGESIWGGEFEDEIRPNLRHDRPYTVSMANAGPNTNGSQFFITLTPTPWLDNKHTVFGRVVKGMEVVQNISNVKTNAKTDKPYDDIRIVSVTVK</sequence>
<dbReference type="Proteomes" id="UP000719412">
    <property type="component" value="Unassembled WGS sequence"/>
</dbReference>
<evidence type="ECO:0000256" key="6">
    <source>
        <dbReference type="RuleBase" id="RU363019"/>
    </source>
</evidence>
<dbReference type="PROSITE" id="PS50072">
    <property type="entry name" value="CSA_PPIASE_2"/>
    <property type="match status" value="1"/>
</dbReference>